<feature type="region of interest" description="Disordered" evidence="5">
    <location>
        <begin position="314"/>
        <end position="343"/>
    </location>
</feature>
<evidence type="ECO:0000256" key="3">
    <source>
        <dbReference type="ARBA" id="ARBA00023163"/>
    </source>
</evidence>
<comment type="subcellular location">
    <subcellularLocation>
        <location evidence="1">Nucleus</location>
    </subcellularLocation>
</comment>
<evidence type="ECO:0000256" key="4">
    <source>
        <dbReference type="ARBA" id="ARBA00023242"/>
    </source>
</evidence>
<feature type="region of interest" description="Disordered" evidence="5">
    <location>
        <begin position="437"/>
        <end position="491"/>
    </location>
</feature>
<feature type="compositionally biased region" description="Acidic residues" evidence="5">
    <location>
        <begin position="529"/>
        <end position="549"/>
    </location>
</feature>
<dbReference type="OrthoDB" id="5598268at2759"/>
<evidence type="ECO:0000256" key="1">
    <source>
        <dbReference type="ARBA" id="ARBA00004123"/>
    </source>
</evidence>
<dbReference type="EMBL" id="MCGN01000003">
    <property type="protein sequence ID" value="ORY98520.1"/>
    <property type="molecule type" value="Genomic_DNA"/>
</dbReference>
<keyword evidence="2" id="KW-0238">DNA-binding</keyword>
<feature type="region of interest" description="Disordered" evidence="5">
    <location>
        <begin position="524"/>
        <end position="567"/>
    </location>
</feature>
<sequence length="567" mass="64900">MADDPADNHTVPVDTRRFLCVEYPARVKRVDRAIRTLGGEANLASIIKNSSSAIELRHRPTDPYAHPMVGEVSKGARILLKVSRRKGSDAPSDTHVEALGTVENSCRFRGISDFQYIVPKDDPMRQLRQALDRGTAEALASYRLPEEDDPQRPFGVPGPVFSSREMPLSYLYNQPFSVAKIRVEQPDGSFAIKLVNRRARRPLELHFVNFAAKVYPTEPIVKYDDMSAKEKELTQRLQKLFDERPICTRRYIFAQINAFEQRISRIPLAYVSYIFKDGPWPGCYVRYGVDPRTDPKYHILQAVKISHYTGRASVKKQKNKKRSLPRFGRKQDTDNLETGSKYLPEQETTPAPIFDEAHINLEYGKFQMIDIKDPDLLPAIHNPKYLRDKPSKLHGYYYQSAFQRIVSTMGRKAQILMEGKPFPSMPDALNGLDEEVDKEKEAQEKAMEKEQQQEQQDRDEQENDQEQREQREQQASEEQTTSTQDKGKQRALATGLSHLRELEGLDDTMFYGLDEFEFGELVEGGILEEYQDEDAKGDDDKQAEEDEEDGNHIDVGTANVDADLMES</sequence>
<evidence type="ECO:0000259" key="7">
    <source>
        <dbReference type="Pfam" id="PF17682"/>
    </source>
</evidence>
<dbReference type="InParanoid" id="A0A1X2HHH8"/>
<comment type="caution">
    <text evidence="8">The sequence shown here is derived from an EMBL/GenBank/DDBJ whole genome shotgun (WGS) entry which is preliminary data.</text>
</comment>
<dbReference type="PANTHER" id="PTHR13230">
    <property type="entry name" value="GENERAL TRANSCRIPTION FACTOR IIIC, POLYPEPTIDE 5"/>
    <property type="match status" value="1"/>
</dbReference>
<accession>A0A1X2HHH8</accession>
<dbReference type="AlphaFoldDB" id="A0A1X2HHH8"/>
<evidence type="ECO:0000313" key="9">
    <source>
        <dbReference type="Proteomes" id="UP000242180"/>
    </source>
</evidence>
<evidence type="ECO:0000259" key="6">
    <source>
        <dbReference type="Pfam" id="PF09734"/>
    </source>
</evidence>
<keyword evidence="9" id="KW-1185">Reference proteome</keyword>
<dbReference type="GO" id="GO:0006384">
    <property type="term" value="P:transcription initiation at RNA polymerase III promoter"/>
    <property type="evidence" value="ECO:0007669"/>
    <property type="project" value="InterPro"/>
</dbReference>
<gene>
    <name evidence="8" type="ORF">BCR43DRAFT_487669</name>
</gene>
<feature type="domain" description="Transcription factor IIIC subunit 5 HTH" evidence="6">
    <location>
        <begin position="157"/>
        <end position="304"/>
    </location>
</feature>
<feature type="domain" description="Transcription factor IIIC subunit Tfc1/Sfc1 triple barrel" evidence="7">
    <location>
        <begin position="20"/>
        <end position="116"/>
    </location>
</feature>
<dbReference type="Pfam" id="PF17682">
    <property type="entry name" value="Tau95_N"/>
    <property type="match status" value="1"/>
</dbReference>
<dbReference type="InterPro" id="IPR019136">
    <property type="entry name" value="TF_IIIC_su-5_HTH"/>
</dbReference>
<dbReference type="InterPro" id="IPR042536">
    <property type="entry name" value="TFIIIC_tauA_Sfc1"/>
</dbReference>
<dbReference type="STRING" id="13706.A0A1X2HHH8"/>
<proteinExistence type="predicted"/>
<dbReference type="OMA" id="PPEYFVR"/>
<feature type="compositionally biased region" description="Basic and acidic residues" evidence="5">
    <location>
        <begin position="437"/>
        <end position="458"/>
    </location>
</feature>
<dbReference type="GO" id="GO:0005634">
    <property type="term" value="C:nucleus"/>
    <property type="evidence" value="ECO:0007669"/>
    <property type="project" value="UniProtKB-SubCell"/>
</dbReference>
<feature type="compositionally biased region" description="Basic residues" evidence="5">
    <location>
        <begin position="314"/>
        <end position="328"/>
    </location>
</feature>
<dbReference type="Gene3D" id="3.30.200.160">
    <property type="entry name" value="TFIIIC, subcomplex tauA, subunit Sfc1, barrel domain"/>
    <property type="match status" value="1"/>
</dbReference>
<dbReference type="FunCoup" id="A0A1X2HHH8">
    <property type="interactions" value="410"/>
</dbReference>
<dbReference type="InterPro" id="IPR041499">
    <property type="entry name" value="Tfc1/Sfc1_N"/>
</dbReference>
<dbReference type="GO" id="GO:0000127">
    <property type="term" value="C:transcription factor TFIIIC complex"/>
    <property type="evidence" value="ECO:0007669"/>
    <property type="project" value="InterPro"/>
</dbReference>
<keyword evidence="4" id="KW-0539">Nucleus</keyword>
<name>A0A1X2HHH8_SYNRA</name>
<dbReference type="GO" id="GO:0001002">
    <property type="term" value="F:RNA polymerase III type 1 promoter sequence-specific DNA binding"/>
    <property type="evidence" value="ECO:0007669"/>
    <property type="project" value="TreeGrafter"/>
</dbReference>
<evidence type="ECO:0000256" key="2">
    <source>
        <dbReference type="ARBA" id="ARBA00023125"/>
    </source>
</evidence>
<evidence type="ECO:0000256" key="5">
    <source>
        <dbReference type="SAM" id="MobiDB-lite"/>
    </source>
</evidence>
<reference evidence="8 9" key="1">
    <citation type="submission" date="2016-07" db="EMBL/GenBank/DDBJ databases">
        <title>Pervasive Adenine N6-methylation of Active Genes in Fungi.</title>
        <authorList>
            <consortium name="DOE Joint Genome Institute"/>
            <person name="Mondo S.J."/>
            <person name="Dannebaum R.O."/>
            <person name="Kuo R.C."/>
            <person name="Labutti K."/>
            <person name="Haridas S."/>
            <person name="Kuo A."/>
            <person name="Salamov A."/>
            <person name="Ahrendt S.R."/>
            <person name="Lipzen A."/>
            <person name="Sullivan W."/>
            <person name="Andreopoulos W.B."/>
            <person name="Clum A."/>
            <person name="Lindquist E."/>
            <person name="Daum C."/>
            <person name="Ramamoorthy G.K."/>
            <person name="Gryganskyi A."/>
            <person name="Culley D."/>
            <person name="Magnuson J.K."/>
            <person name="James T.Y."/>
            <person name="O'Malley M.A."/>
            <person name="Stajich J.E."/>
            <person name="Spatafora J.W."/>
            <person name="Visel A."/>
            <person name="Grigoriev I.V."/>
        </authorList>
    </citation>
    <scope>NUCLEOTIDE SEQUENCE [LARGE SCALE GENOMIC DNA]</scope>
    <source>
        <strain evidence="8 9">NRRL 2496</strain>
    </source>
</reference>
<dbReference type="PANTHER" id="PTHR13230:SF5">
    <property type="entry name" value="GENERAL TRANSCRIPTION FACTOR 3C POLYPEPTIDE 5"/>
    <property type="match status" value="1"/>
</dbReference>
<evidence type="ECO:0000313" key="8">
    <source>
        <dbReference type="EMBL" id="ORY98520.1"/>
    </source>
</evidence>
<feature type="compositionally biased region" description="Basic and acidic residues" evidence="5">
    <location>
        <begin position="465"/>
        <end position="474"/>
    </location>
</feature>
<organism evidence="8 9">
    <name type="scientific">Syncephalastrum racemosum</name>
    <name type="common">Filamentous fungus</name>
    <dbReference type="NCBI Taxonomy" id="13706"/>
    <lineage>
        <taxon>Eukaryota</taxon>
        <taxon>Fungi</taxon>
        <taxon>Fungi incertae sedis</taxon>
        <taxon>Mucoromycota</taxon>
        <taxon>Mucoromycotina</taxon>
        <taxon>Mucoromycetes</taxon>
        <taxon>Mucorales</taxon>
        <taxon>Syncephalastraceae</taxon>
        <taxon>Syncephalastrum</taxon>
    </lineage>
</organism>
<dbReference type="InterPro" id="IPR040454">
    <property type="entry name" value="TF_IIIC_Tfc1/Sfc1"/>
</dbReference>
<keyword evidence="3" id="KW-0804">Transcription</keyword>
<dbReference type="Pfam" id="PF09734">
    <property type="entry name" value="Tau95"/>
    <property type="match status" value="1"/>
</dbReference>
<protein>
    <submittedName>
        <fullName evidence="8">RNA polymerase III transcription factor IIIC subunit-domain-containing protein</fullName>
    </submittedName>
</protein>
<dbReference type="Proteomes" id="UP000242180">
    <property type="component" value="Unassembled WGS sequence"/>
</dbReference>
<dbReference type="GO" id="GO:0001003">
    <property type="term" value="F:RNA polymerase III type 2 promoter sequence-specific DNA binding"/>
    <property type="evidence" value="ECO:0007669"/>
    <property type="project" value="TreeGrafter"/>
</dbReference>